<dbReference type="InterPro" id="IPR002052">
    <property type="entry name" value="DNA_methylase_N6_adenine_CS"/>
</dbReference>
<dbReference type="GO" id="GO:0009007">
    <property type="term" value="F:site-specific DNA-methyltransferase (adenine-specific) activity"/>
    <property type="evidence" value="ECO:0007669"/>
    <property type="project" value="UniProtKB-EC"/>
</dbReference>
<dbReference type="InterPro" id="IPR029063">
    <property type="entry name" value="SAM-dependent_MTases_sf"/>
</dbReference>
<dbReference type="Pfam" id="PF07669">
    <property type="entry name" value="Eco57I"/>
    <property type="match status" value="1"/>
</dbReference>
<dbReference type="Gene3D" id="3.40.50.150">
    <property type="entry name" value="Vaccinia Virus protein VP39"/>
    <property type="match status" value="1"/>
</dbReference>
<evidence type="ECO:0000256" key="1">
    <source>
        <dbReference type="ARBA" id="ARBA00006594"/>
    </source>
</evidence>
<organism evidence="11">
    <name type="scientific">Chlorobaculum parvum</name>
    <dbReference type="NCBI Taxonomy" id="274539"/>
    <lineage>
        <taxon>Bacteria</taxon>
        <taxon>Pseudomonadati</taxon>
        <taxon>Chlorobiota</taxon>
        <taxon>Chlorobiia</taxon>
        <taxon>Chlorobiales</taxon>
        <taxon>Chlorobiaceae</taxon>
        <taxon>Chlorobaculum</taxon>
    </lineage>
</organism>
<evidence type="ECO:0000256" key="8">
    <source>
        <dbReference type="ARBA" id="ARBA00047942"/>
    </source>
</evidence>
<comment type="catalytic activity">
    <reaction evidence="8">
        <text>a 2'-deoxyadenosine in DNA + S-adenosyl-L-methionine = an N(6)-methyl-2'-deoxyadenosine in DNA + S-adenosyl-L-homocysteine + H(+)</text>
        <dbReference type="Rhea" id="RHEA:15197"/>
        <dbReference type="Rhea" id="RHEA-COMP:12418"/>
        <dbReference type="Rhea" id="RHEA-COMP:12419"/>
        <dbReference type="ChEBI" id="CHEBI:15378"/>
        <dbReference type="ChEBI" id="CHEBI:57856"/>
        <dbReference type="ChEBI" id="CHEBI:59789"/>
        <dbReference type="ChEBI" id="CHEBI:90615"/>
        <dbReference type="ChEBI" id="CHEBI:90616"/>
        <dbReference type="EC" id="2.1.1.72"/>
    </reaction>
</comment>
<evidence type="ECO:0000259" key="10">
    <source>
        <dbReference type="Pfam" id="PF12950"/>
    </source>
</evidence>
<evidence type="ECO:0000313" key="11">
    <source>
        <dbReference type="EMBL" id="HHE07845.1"/>
    </source>
</evidence>
<dbReference type="EMBL" id="DRSK01000170">
    <property type="protein sequence ID" value="HHE07845.1"/>
    <property type="molecule type" value="Genomic_DNA"/>
</dbReference>
<accession>A0A7C5DC14</accession>
<dbReference type="InterPro" id="IPR025931">
    <property type="entry name" value="TaqI_C"/>
</dbReference>
<dbReference type="Pfam" id="PF12950">
    <property type="entry name" value="TaqI_C"/>
    <property type="match status" value="1"/>
</dbReference>
<evidence type="ECO:0000256" key="6">
    <source>
        <dbReference type="ARBA" id="ARBA00022747"/>
    </source>
</evidence>
<evidence type="ECO:0000256" key="7">
    <source>
        <dbReference type="ARBA" id="ARBA00023125"/>
    </source>
</evidence>
<evidence type="ECO:0000256" key="2">
    <source>
        <dbReference type="ARBA" id="ARBA00011900"/>
    </source>
</evidence>
<protein>
    <recommendedName>
        <fullName evidence="2">site-specific DNA-methyltransferase (adenine-specific)</fullName>
        <ecNumber evidence="2">2.1.1.72</ecNumber>
    </recommendedName>
</protein>
<dbReference type="SUPFAM" id="SSF53335">
    <property type="entry name" value="S-adenosyl-L-methionine-dependent methyltransferases"/>
    <property type="match status" value="1"/>
</dbReference>
<name>A0A7C5DC14_9CHLB</name>
<evidence type="ECO:0000259" key="9">
    <source>
        <dbReference type="Pfam" id="PF07669"/>
    </source>
</evidence>
<reference evidence="11" key="1">
    <citation type="journal article" date="2020" name="mSystems">
        <title>Genome- and Community-Level Interaction Insights into Carbon Utilization and Element Cycling Functions of Hydrothermarchaeota in Hydrothermal Sediment.</title>
        <authorList>
            <person name="Zhou Z."/>
            <person name="Liu Y."/>
            <person name="Xu W."/>
            <person name="Pan J."/>
            <person name="Luo Z.H."/>
            <person name="Li M."/>
        </authorList>
    </citation>
    <scope>NUCLEOTIDE SEQUENCE [LARGE SCALE GENOMIC DNA]</scope>
    <source>
        <strain evidence="11">HyVt-628</strain>
    </source>
</reference>
<dbReference type="InterPro" id="IPR011639">
    <property type="entry name" value="MethylTrfase_TaqI-like_dom"/>
</dbReference>
<dbReference type="Proteomes" id="UP000886059">
    <property type="component" value="Unassembled WGS sequence"/>
</dbReference>
<feature type="domain" description="TaqI-like C-terminal specificity" evidence="10">
    <location>
        <begin position="373"/>
        <end position="524"/>
    </location>
</feature>
<dbReference type="EC" id="2.1.1.72" evidence="2"/>
<keyword evidence="6" id="KW-0680">Restriction system</keyword>
<evidence type="ECO:0000256" key="4">
    <source>
        <dbReference type="ARBA" id="ARBA00022679"/>
    </source>
</evidence>
<dbReference type="GO" id="GO:0003677">
    <property type="term" value="F:DNA binding"/>
    <property type="evidence" value="ECO:0007669"/>
    <property type="project" value="UniProtKB-KW"/>
</dbReference>
<dbReference type="GO" id="GO:0032259">
    <property type="term" value="P:methylation"/>
    <property type="evidence" value="ECO:0007669"/>
    <property type="project" value="UniProtKB-KW"/>
</dbReference>
<keyword evidence="5" id="KW-0949">S-adenosyl-L-methionine</keyword>
<dbReference type="PROSITE" id="PS00092">
    <property type="entry name" value="N6_MTASE"/>
    <property type="match status" value="1"/>
</dbReference>
<keyword evidence="3 11" id="KW-0489">Methyltransferase</keyword>
<proteinExistence type="inferred from homology"/>
<comment type="similarity">
    <text evidence="1">Belongs to the N(4)/N(6)-methyltransferase family.</text>
</comment>
<gene>
    <name evidence="11" type="ORF">ENL01_02930</name>
</gene>
<feature type="domain" description="Type II methyltransferase M.TaqI-like" evidence="9">
    <location>
        <begin position="147"/>
        <end position="253"/>
    </location>
</feature>
<comment type="caution">
    <text evidence="11">The sequence shown here is derived from an EMBL/GenBank/DDBJ whole genome shotgun (WGS) entry which is preliminary data.</text>
</comment>
<sequence length="579" mass="65328">MPQPLPGNLFDLSTEPVTSELSRAVERIAVNGSAEHRGAVFTRPEVVEFILDLIGYTEDEPLFKRGILEPSFGGGDFLLPIVRRLIASYRHHFDQAFFPVEQLSNAIFAVELHAESFQKTKQKVRAFLVQGGFSPIDAEMLVHGWLHQGDFLLTPIDRHFDYVAGNPPYVRQELLDPALVLKYRQLYRTIYDRADLYVPFIERSLGLLDERGRLGFICSDRWMKNRYGAPLRAFVSDSFNLDVVVDMSETPAFLAGVSAYTAVTIISRGRGAVTRMAVNPSVEGDVLKKLAVELRFGTSGQKGVKVQELQGVVNGEEPWILESSVRIELLRRLEQTFPLLEKAGCKVGIGVATGADKVFIGEAFDVESDRLVPLLTGKDIQSGKVRWSGKWLVNPFAEDDGLVDLTRYPRLARYFELHRELLSQRHCARKSPENWYRTIDRVWGELTRKPKLLIPDIKGAAHIVFDPGQGYPHHNLYYVISDSWDLRALQAVLLSGISQLFIDSYSTRIRGGYLRFQAQYLRRIRLPYWGDVPEPLREELKAAAEALDISACNRAVARLYGLSSEEMSVLDSSGGKVWV</sequence>
<evidence type="ECO:0000256" key="5">
    <source>
        <dbReference type="ARBA" id="ARBA00022691"/>
    </source>
</evidence>
<dbReference type="PANTHER" id="PTHR33841:SF5">
    <property type="entry name" value="DNA METHYLASE (MODIFICATION METHYLASE) (METHYLTRANSFERASE)-RELATED"/>
    <property type="match status" value="1"/>
</dbReference>
<keyword evidence="4" id="KW-0808">Transferase</keyword>
<dbReference type="InterPro" id="IPR050953">
    <property type="entry name" value="N4_N6_ade-DNA_methylase"/>
</dbReference>
<dbReference type="PRINTS" id="PR00507">
    <property type="entry name" value="N12N6MTFRASE"/>
</dbReference>
<keyword evidence="7" id="KW-0238">DNA-binding</keyword>
<evidence type="ECO:0000256" key="3">
    <source>
        <dbReference type="ARBA" id="ARBA00022603"/>
    </source>
</evidence>
<dbReference type="GO" id="GO:0009307">
    <property type="term" value="P:DNA restriction-modification system"/>
    <property type="evidence" value="ECO:0007669"/>
    <property type="project" value="UniProtKB-KW"/>
</dbReference>
<dbReference type="AlphaFoldDB" id="A0A7C5DC14"/>
<dbReference type="PANTHER" id="PTHR33841">
    <property type="entry name" value="DNA METHYLTRANSFERASE YEEA-RELATED"/>
    <property type="match status" value="1"/>
</dbReference>